<evidence type="ECO:0000256" key="1">
    <source>
        <dbReference type="SAM" id="MobiDB-lite"/>
    </source>
</evidence>
<keyword evidence="3" id="KW-1185">Reference proteome</keyword>
<sequence length="100" mass="11626">MCSGNNFDGRKRRNRNVEASHLIRDPSFRSALRDQEGRRSRESRDLHGLHSFRSGRDTIMVEPADTLLRRPQRNRVAPARRRNITPVMTAPYFSKVPLRG</sequence>
<reference evidence="2 3" key="1">
    <citation type="submission" date="2023-03" db="EMBL/GenBank/DDBJ databases">
        <title>High recombination rates correlate with genetic variation in Cardiocondyla obscurior ants.</title>
        <authorList>
            <person name="Errbii M."/>
        </authorList>
    </citation>
    <scope>NUCLEOTIDE SEQUENCE [LARGE SCALE GENOMIC DNA]</scope>
    <source>
        <strain evidence="2">Alpha-2009</strain>
        <tissue evidence="2">Whole body</tissue>
    </source>
</reference>
<protein>
    <submittedName>
        <fullName evidence="2">Uncharacterized protein</fullName>
    </submittedName>
</protein>
<accession>A0AAW2F0E7</accession>
<evidence type="ECO:0000313" key="3">
    <source>
        <dbReference type="Proteomes" id="UP001430953"/>
    </source>
</evidence>
<dbReference type="Proteomes" id="UP001430953">
    <property type="component" value="Unassembled WGS sequence"/>
</dbReference>
<feature type="region of interest" description="Disordered" evidence="1">
    <location>
        <begin position="1"/>
        <end position="57"/>
    </location>
</feature>
<comment type="caution">
    <text evidence="2">The sequence shown here is derived from an EMBL/GenBank/DDBJ whole genome shotgun (WGS) entry which is preliminary data.</text>
</comment>
<gene>
    <name evidence="2" type="ORF">PUN28_015074</name>
</gene>
<name>A0AAW2F0E7_9HYME</name>
<dbReference type="AlphaFoldDB" id="A0AAW2F0E7"/>
<organism evidence="2 3">
    <name type="scientific">Cardiocondyla obscurior</name>
    <dbReference type="NCBI Taxonomy" id="286306"/>
    <lineage>
        <taxon>Eukaryota</taxon>
        <taxon>Metazoa</taxon>
        <taxon>Ecdysozoa</taxon>
        <taxon>Arthropoda</taxon>
        <taxon>Hexapoda</taxon>
        <taxon>Insecta</taxon>
        <taxon>Pterygota</taxon>
        <taxon>Neoptera</taxon>
        <taxon>Endopterygota</taxon>
        <taxon>Hymenoptera</taxon>
        <taxon>Apocrita</taxon>
        <taxon>Aculeata</taxon>
        <taxon>Formicoidea</taxon>
        <taxon>Formicidae</taxon>
        <taxon>Myrmicinae</taxon>
        <taxon>Cardiocondyla</taxon>
    </lineage>
</organism>
<proteinExistence type="predicted"/>
<dbReference type="EMBL" id="JADYXP020000016">
    <property type="protein sequence ID" value="KAL0108274.1"/>
    <property type="molecule type" value="Genomic_DNA"/>
</dbReference>
<feature type="compositionally biased region" description="Basic and acidic residues" evidence="1">
    <location>
        <begin position="15"/>
        <end position="48"/>
    </location>
</feature>
<evidence type="ECO:0000313" key="2">
    <source>
        <dbReference type="EMBL" id="KAL0108274.1"/>
    </source>
</evidence>